<gene>
    <name evidence="2" type="ORF">ABT317_34455</name>
</gene>
<feature type="non-terminal residue" evidence="2">
    <location>
        <position position="314"/>
    </location>
</feature>
<dbReference type="PANTHER" id="PTHR32309:SF31">
    <property type="entry name" value="CAPSULAR EXOPOLYSACCHARIDE FAMILY"/>
    <property type="match status" value="1"/>
</dbReference>
<keyword evidence="1" id="KW-1133">Transmembrane helix</keyword>
<sequence length="314" mass="33371">MPSPTGFDDQYVERDQLRDQLRQLLRYPVTIAAGIALGLLGGLLLVQLRAGSYTSTADVLVRSKVDPFSTYGVSVDNQLSMGTERQIGLSATVATRAARALGEPSRAATLPADLRVTNPPDSQVLRFTYTAASPRRAARVANAFAQAYLADRQDRTRATVQRMTSGLEQQIGVLAAKGSTAKTDDPAAGARRDQINALQKRISDIRAFDTSGGDIVRVAEPPARPSGPGRGALIGLGLLAGVLLGIVLAWLRSALEPRVRSVGEVQAVLDAPVLGILPGRGTGDDKDELLQVGRVAGSRAEAYRTLAFRLRHGN</sequence>
<accession>A0ABV1WCM5</accession>
<reference evidence="2 3" key="1">
    <citation type="submission" date="2024-06" db="EMBL/GenBank/DDBJ databases">
        <title>The Natural Products Discovery Center: Release of the First 8490 Sequenced Strains for Exploring Actinobacteria Biosynthetic Diversity.</title>
        <authorList>
            <person name="Kalkreuter E."/>
            <person name="Kautsar S.A."/>
            <person name="Yang D."/>
            <person name="Bader C.D."/>
            <person name="Teijaro C.N."/>
            <person name="Fluegel L."/>
            <person name="Davis C.M."/>
            <person name="Simpson J.R."/>
            <person name="Lauterbach L."/>
            <person name="Steele A.D."/>
            <person name="Gui C."/>
            <person name="Meng S."/>
            <person name="Li G."/>
            <person name="Viehrig K."/>
            <person name="Ye F."/>
            <person name="Su P."/>
            <person name="Kiefer A.F."/>
            <person name="Nichols A."/>
            <person name="Cepeda A.J."/>
            <person name="Yan W."/>
            <person name="Fan B."/>
            <person name="Jiang Y."/>
            <person name="Adhikari A."/>
            <person name="Zheng C.-J."/>
            <person name="Schuster L."/>
            <person name="Cowan T.M."/>
            <person name="Smanski M.J."/>
            <person name="Chevrette M.G."/>
            <person name="De Carvalho L.P.S."/>
            <person name="Shen B."/>
        </authorList>
    </citation>
    <scope>NUCLEOTIDE SEQUENCE [LARGE SCALE GENOMIC DNA]</scope>
    <source>
        <strain evidence="2 3">NPDC000634</strain>
    </source>
</reference>
<dbReference type="InterPro" id="IPR050445">
    <property type="entry name" value="Bact_polysacc_biosynth/exp"/>
</dbReference>
<evidence type="ECO:0000313" key="3">
    <source>
        <dbReference type="Proteomes" id="UP001458415"/>
    </source>
</evidence>
<evidence type="ECO:0008006" key="4">
    <source>
        <dbReference type="Google" id="ProtNLM"/>
    </source>
</evidence>
<comment type="caution">
    <text evidence="2">The sequence shown here is derived from an EMBL/GenBank/DDBJ whole genome shotgun (WGS) entry which is preliminary data.</text>
</comment>
<keyword evidence="1" id="KW-0812">Transmembrane</keyword>
<dbReference type="EMBL" id="JBEPCU010000893">
    <property type="protein sequence ID" value="MER6981940.1"/>
    <property type="molecule type" value="Genomic_DNA"/>
</dbReference>
<protein>
    <recommendedName>
        <fullName evidence="4">Lipopolysaccharide biosynthesis protein</fullName>
    </recommendedName>
</protein>
<dbReference type="Proteomes" id="UP001458415">
    <property type="component" value="Unassembled WGS sequence"/>
</dbReference>
<evidence type="ECO:0000313" key="2">
    <source>
        <dbReference type="EMBL" id="MER6981940.1"/>
    </source>
</evidence>
<name>A0ABV1WCM5_9ACTN</name>
<organism evidence="2 3">
    <name type="scientific">Streptomyces carpinensis</name>
    <dbReference type="NCBI Taxonomy" id="66369"/>
    <lineage>
        <taxon>Bacteria</taxon>
        <taxon>Bacillati</taxon>
        <taxon>Actinomycetota</taxon>
        <taxon>Actinomycetes</taxon>
        <taxon>Kitasatosporales</taxon>
        <taxon>Streptomycetaceae</taxon>
        <taxon>Streptomyces</taxon>
    </lineage>
</organism>
<keyword evidence="1" id="KW-0472">Membrane</keyword>
<proteinExistence type="predicted"/>
<feature type="transmembrane region" description="Helical" evidence="1">
    <location>
        <begin position="24"/>
        <end position="46"/>
    </location>
</feature>
<dbReference type="PANTHER" id="PTHR32309">
    <property type="entry name" value="TYROSINE-PROTEIN KINASE"/>
    <property type="match status" value="1"/>
</dbReference>
<feature type="transmembrane region" description="Helical" evidence="1">
    <location>
        <begin position="231"/>
        <end position="251"/>
    </location>
</feature>
<evidence type="ECO:0000256" key="1">
    <source>
        <dbReference type="SAM" id="Phobius"/>
    </source>
</evidence>
<keyword evidence="3" id="KW-1185">Reference proteome</keyword>